<proteinExistence type="predicted"/>
<reference evidence="2" key="1">
    <citation type="submission" date="2022-11" db="UniProtKB">
        <authorList>
            <consortium name="WormBaseParasite"/>
        </authorList>
    </citation>
    <scope>IDENTIFICATION</scope>
</reference>
<protein>
    <submittedName>
        <fullName evidence="2">Uncharacterized protein</fullName>
    </submittedName>
</protein>
<sequence length="132" mass="14212">MRPKRPAYGRRGRLTAVHSAAPICMRSAPALGALATRLLGPTRAQRVIDGQGVVIDCKSMWLIYCKTKALIRNALFRRAAAGRLATPAALVRAATAAALFVYPPASVGPRVVSARPYRPVGWSLLRLAINRP</sequence>
<dbReference type="Proteomes" id="UP000887566">
    <property type="component" value="Unplaced"/>
</dbReference>
<evidence type="ECO:0000313" key="2">
    <source>
        <dbReference type="WBParaSite" id="PSAMB.scaffold252size61180.g4031.t1"/>
    </source>
</evidence>
<dbReference type="WBParaSite" id="PSAMB.scaffold252size61180.g4031.t1">
    <property type="protein sequence ID" value="PSAMB.scaffold252size61180.g4031.t1"/>
    <property type="gene ID" value="PSAMB.scaffold252size61180.g4031"/>
</dbReference>
<keyword evidence="1" id="KW-1185">Reference proteome</keyword>
<name>A0A914VWF7_9BILA</name>
<dbReference type="AlphaFoldDB" id="A0A914VWF7"/>
<organism evidence="1 2">
    <name type="scientific">Plectus sambesii</name>
    <dbReference type="NCBI Taxonomy" id="2011161"/>
    <lineage>
        <taxon>Eukaryota</taxon>
        <taxon>Metazoa</taxon>
        <taxon>Ecdysozoa</taxon>
        <taxon>Nematoda</taxon>
        <taxon>Chromadorea</taxon>
        <taxon>Plectida</taxon>
        <taxon>Plectina</taxon>
        <taxon>Plectoidea</taxon>
        <taxon>Plectidae</taxon>
        <taxon>Plectus</taxon>
    </lineage>
</organism>
<accession>A0A914VWF7</accession>
<evidence type="ECO:0000313" key="1">
    <source>
        <dbReference type="Proteomes" id="UP000887566"/>
    </source>
</evidence>